<comment type="similarity">
    <text evidence="1">Belongs to the UPF0149 family.</text>
</comment>
<evidence type="ECO:0000313" key="2">
    <source>
        <dbReference type="EMBL" id="ASK77880.1"/>
    </source>
</evidence>
<reference evidence="2 3" key="1">
    <citation type="journal article" date="2016" name="Int. J. Syst. Evol. Microbiol.">
        <title>Paraphotobacterium marinum gen. nov., sp. nov., a member of the family Vibrionaceae, isolated from surface seawater.</title>
        <authorList>
            <person name="Huang Z."/>
            <person name="Dong C."/>
            <person name="Shao Z."/>
        </authorList>
    </citation>
    <scope>NUCLEOTIDE SEQUENCE [LARGE SCALE GENOMIC DNA]</scope>
    <source>
        <strain evidence="2 3">NSCS20N07D</strain>
    </source>
</reference>
<gene>
    <name evidence="2" type="ORF">CF386_01830</name>
</gene>
<dbReference type="PANTHER" id="PTHR37528:SF1">
    <property type="entry name" value="UPF0149 PROTEIN YGFB"/>
    <property type="match status" value="1"/>
</dbReference>
<dbReference type="InterPro" id="IPR036255">
    <property type="entry name" value="YgfB-like_sf"/>
</dbReference>
<accession>A0A220VC62</accession>
<dbReference type="SUPFAM" id="SSF101327">
    <property type="entry name" value="YgfB-like"/>
    <property type="match status" value="1"/>
</dbReference>
<sequence>MRKRFLLMLSCDIGNYDSVQSKLKLCGFPITFCELEGFVSGIMCKDQSLALNVYMDYVQEYLLNDISFDNKQEDFLKSILNQILKSFRNKTTFFEPTFPSDISQKKRAIVDWINSFLSGFGVVPSTIDFSKATNDLLKDLYEISQLDVNEKIDSTEEISLMREVVEHIKVIISYLQLEFNNDAKQ</sequence>
<dbReference type="PANTHER" id="PTHR37528">
    <property type="entry name" value="UPF0149 PROTEIN YGFB"/>
    <property type="match status" value="1"/>
</dbReference>
<dbReference type="KEGG" id="pmai:CF386_01830"/>
<dbReference type="GO" id="GO:0005829">
    <property type="term" value="C:cytosol"/>
    <property type="evidence" value="ECO:0007669"/>
    <property type="project" value="TreeGrafter"/>
</dbReference>
<evidence type="ECO:0000256" key="1">
    <source>
        <dbReference type="ARBA" id="ARBA00038308"/>
    </source>
</evidence>
<dbReference type="EMBL" id="CP022355">
    <property type="protein sequence ID" value="ASK77880.1"/>
    <property type="molecule type" value="Genomic_DNA"/>
</dbReference>
<name>A0A220VC62_9GAMM</name>
<keyword evidence="3" id="KW-1185">Reference proteome</keyword>
<dbReference type="InterPro" id="IPR011978">
    <property type="entry name" value="YgfB-like"/>
</dbReference>
<organism evidence="2 3">
    <name type="scientific">Paraphotobacterium marinum</name>
    <dbReference type="NCBI Taxonomy" id="1755811"/>
    <lineage>
        <taxon>Bacteria</taxon>
        <taxon>Pseudomonadati</taxon>
        <taxon>Pseudomonadota</taxon>
        <taxon>Gammaproteobacteria</taxon>
        <taxon>Vibrionales</taxon>
        <taxon>Vibrionaceae</taxon>
        <taxon>Paraphotobacterium</taxon>
    </lineage>
</organism>
<dbReference type="Pfam" id="PF03695">
    <property type="entry name" value="UPF0149"/>
    <property type="match status" value="1"/>
</dbReference>
<proteinExistence type="inferred from homology"/>
<evidence type="ECO:0000313" key="3">
    <source>
        <dbReference type="Proteomes" id="UP000242175"/>
    </source>
</evidence>
<dbReference type="AlphaFoldDB" id="A0A220VC62"/>
<dbReference type="Proteomes" id="UP000242175">
    <property type="component" value="Chromosome large"/>
</dbReference>
<dbReference type="Gene3D" id="1.20.120.740">
    <property type="entry name" value="YgfB uncharacterised protein family UPF0149, PF03695"/>
    <property type="match status" value="1"/>
</dbReference>
<protein>
    <submittedName>
        <fullName evidence="2">Uncharacterized protein</fullName>
    </submittedName>
</protein>